<evidence type="ECO:0000313" key="3">
    <source>
        <dbReference type="Proteomes" id="UP000499080"/>
    </source>
</evidence>
<dbReference type="EMBL" id="BGPR01080261">
    <property type="protein sequence ID" value="GBL77979.1"/>
    <property type="molecule type" value="Genomic_DNA"/>
</dbReference>
<dbReference type="OrthoDB" id="6760765at2759"/>
<keyword evidence="3" id="KW-1185">Reference proteome</keyword>
<evidence type="ECO:0000313" key="1">
    <source>
        <dbReference type="EMBL" id="GBL77979.1"/>
    </source>
</evidence>
<gene>
    <name evidence="2" type="ORF">AVEN_104247_1</name>
    <name evidence="1" type="ORF">AVEN_40534_1</name>
</gene>
<evidence type="ECO:0000313" key="2">
    <source>
        <dbReference type="EMBL" id="GBM14827.1"/>
    </source>
</evidence>
<protein>
    <submittedName>
        <fullName evidence="2">Uncharacterized protein</fullName>
    </submittedName>
</protein>
<name>A0A4Y2DFD4_ARAVE</name>
<proteinExistence type="predicted"/>
<comment type="caution">
    <text evidence="2">The sequence shown here is derived from an EMBL/GenBank/DDBJ whole genome shotgun (WGS) entry which is preliminary data.</text>
</comment>
<sequence>MSKMNMREIKNEEKKNGDLPVLLFDLQNVIQTPHVNISSSFYLRKLKIYNLTAYCTPTKRVYCALWSENLSDRSSNDIASASDKILTVLTEENYITELITW</sequence>
<reference evidence="2 3" key="1">
    <citation type="journal article" date="2019" name="Sci. Rep.">
        <title>Orb-weaving spider Araneus ventricosus genome elucidates the spidroin gene catalogue.</title>
        <authorList>
            <person name="Kono N."/>
            <person name="Nakamura H."/>
            <person name="Ohtoshi R."/>
            <person name="Moran D.A.P."/>
            <person name="Shinohara A."/>
            <person name="Yoshida Y."/>
            <person name="Fujiwara M."/>
            <person name="Mori M."/>
            <person name="Tomita M."/>
            <person name="Arakawa K."/>
        </authorList>
    </citation>
    <scope>NUCLEOTIDE SEQUENCE [LARGE SCALE GENOMIC DNA]</scope>
</reference>
<accession>A0A4Y2DFD4</accession>
<dbReference type="EMBL" id="BGPR01166403">
    <property type="protein sequence ID" value="GBM14827.1"/>
    <property type="molecule type" value="Genomic_DNA"/>
</dbReference>
<organism evidence="2 3">
    <name type="scientific">Araneus ventricosus</name>
    <name type="common">Orbweaver spider</name>
    <name type="synonym">Epeira ventricosa</name>
    <dbReference type="NCBI Taxonomy" id="182803"/>
    <lineage>
        <taxon>Eukaryota</taxon>
        <taxon>Metazoa</taxon>
        <taxon>Ecdysozoa</taxon>
        <taxon>Arthropoda</taxon>
        <taxon>Chelicerata</taxon>
        <taxon>Arachnida</taxon>
        <taxon>Araneae</taxon>
        <taxon>Araneomorphae</taxon>
        <taxon>Entelegynae</taxon>
        <taxon>Araneoidea</taxon>
        <taxon>Araneidae</taxon>
        <taxon>Araneus</taxon>
    </lineage>
</organism>
<dbReference type="AlphaFoldDB" id="A0A4Y2DFD4"/>
<dbReference type="Proteomes" id="UP000499080">
    <property type="component" value="Unassembled WGS sequence"/>
</dbReference>